<dbReference type="PANTHER" id="PTHR31408">
    <property type="entry name" value="HYPOTHETICAL PROTEIN LOC689986"/>
    <property type="match status" value="1"/>
</dbReference>
<dbReference type="EMBL" id="JAODUO010001737">
    <property type="protein sequence ID" value="KAK2159181.1"/>
    <property type="molecule type" value="Genomic_DNA"/>
</dbReference>
<evidence type="ECO:0000313" key="2">
    <source>
        <dbReference type="Proteomes" id="UP001209878"/>
    </source>
</evidence>
<keyword evidence="2" id="KW-1185">Reference proteome</keyword>
<dbReference type="GO" id="GO:0007131">
    <property type="term" value="P:reciprocal meiotic recombination"/>
    <property type="evidence" value="ECO:0007669"/>
    <property type="project" value="TreeGrafter"/>
</dbReference>
<protein>
    <submittedName>
        <fullName evidence="1">Uncharacterized protein</fullName>
    </submittedName>
</protein>
<sequence length="223" mass="24320">MSSSDQSDHWPVIINTSLRESELAKILQYQHKVRFSETTLENSCIFPLSGIAFLVLPLADLTRSCLSGRPVVIDTHVINSIEKFLSVHRDCYAVGVAASHGDREVAIFNAIQSKFLGSKLQLLPAHNAHESVEVMLTVAKVKCKKVQGILRGRLDALQKSHTPHGVLLHALSTIGLSSHECHVLEQGLGSLSTVASADKTNLGDCSLDSQAANKIQTFFEKNK</sequence>
<organism evidence="1 2">
    <name type="scientific">Ridgeia piscesae</name>
    <name type="common">Tubeworm</name>
    <dbReference type="NCBI Taxonomy" id="27915"/>
    <lineage>
        <taxon>Eukaryota</taxon>
        <taxon>Metazoa</taxon>
        <taxon>Spiralia</taxon>
        <taxon>Lophotrochozoa</taxon>
        <taxon>Annelida</taxon>
        <taxon>Polychaeta</taxon>
        <taxon>Sedentaria</taxon>
        <taxon>Canalipalpata</taxon>
        <taxon>Sabellida</taxon>
        <taxon>Siboglinidae</taxon>
        <taxon>Ridgeia</taxon>
    </lineage>
</organism>
<reference evidence="1" key="1">
    <citation type="journal article" date="2023" name="Mol. Biol. Evol.">
        <title>Third-Generation Sequencing Reveals the Adaptive Role of the Epigenome in Three Deep-Sea Polychaetes.</title>
        <authorList>
            <person name="Perez M."/>
            <person name="Aroh O."/>
            <person name="Sun Y."/>
            <person name="Lan Y."/>
            <person name="Juniper S.K."/>
            <person name="Young C.R."/>
            <person name="Angers B."/>
            <person name="Qian P.Y."/>
        </authorList>
    </citation>
    <scope>NUCLEOTIDE SEQUENCE</scope>
    <source>
        <strain evidence="1">R07B-5</strain>
    </source>
</reference>
<dbReference type="GO" id="GO:0005694">
    <property type="term" value="C:chromosome"/>
    <property type="evidence" value="ECO:0007669"/>
    <property type="project" value="TreeGrafter"/>
</dbReference>
<accession>A0AAD9JU22</accession>
<dbReference type="PANTHER" id="PTHR31408:SF2">
    <property type="entry name" value="PROTEIN SPO16 HOMOLOG"/>
    <property type="match status" value="1"/>
</dbReference>
<dbReference type="Pfam" id="PF15162">
    <property type="entry name" value="SCRE"/>
    <property type="match status" value="1"/>
</dbReference>
<gene>
    <name evidence="1" type="ORF">NP493_1740g00008</name>
</gene>
<proteinExistence type="predicted"/>
<comment type="caution">
    <text evidence="1">The sequence shown here is derived from an EMBL/GenBank/DDBJ whole genome shotgun (WGS) entry which is preliminary data.</text>
</comment>
<name>A0AAD9JU22_RIDPI</name>
<dbReference type="GO" id="GO:0007130">
    <property type="term" value="P:synaptonemal complex assembly"/>
    <property type="evidence" value="ECO:0007669"/>
    <property type="project" value="InterPro"/>
</dbReference>
<dbReference type="Proteomes" id="UP001209878">
    <property type="component" value="Unassembled WGS sequence"/>
</dbReference>
<dbReference type="InterPro" id="IPR027857">
    <property type="entry name" value="SCRE"/>
</dbReference>
<dbReference type="AlphaFoldDB" id="A0AAD9JU22"/>
<evidence type="ECO:0000313" key="1">
    <source>
        <dbReference type="EMBL" id="KAK2159181.1"/>
    </source>
</evidence>